<evidence type="ECO:0000256" key="6">
    <source>
        <dbReference type="ARBA" id="ARBA00023049"/>
    </source>
</evidence>
<dbReference type="InterPro" id="IPR002933">
    <property type="entry name" value="Peptidase_M20"/>
</dbReference>
<evidence type="ECO:0000313" key="9">
    <source>
        <dbReference type="EMBL" id="OEF95551.1"/>
    </source>
</evidence>
<dbReference type="AlphaFoldDB" id="A0A1D2YRW9"/>
<evidence type="ECO:0000256" key="3">
    <source>
        <dbReference type="ARBA" id="ARBA00022723"/>
    </source>
</evidence>
<dbReference type="GO" id="GO:0006508">
    <property type="term" value="P:proteolysis"/>
    <property type="evidence" value="ECO:0007669"/>
    <property type="project" value="UniProtKB-KW"/>
</dbReference>
<dbReference type="GO" id="GO:0004177">
    <property type="term" value="F:aminopeptidase activity"/>
    <property type="evidence" value="ECO:0007669"/>
    <property type="project" value="UniProtKB-UniRule"/>
</dbReference>
<reference evidence="9 10" key="1">
    <citation type="submission" date="2016-09" db="EMBL/GenBank/DDBJ databases">
        <title>Draft genome sequence for the type strain of Vulcanibacillus modesticaldus BR, a strictly anaerobic, moderately thermophilic, and nitrate-reducing bacterium from deep sea-hydrothermal vents of the Mid-Atlantic Ridge.</title>
        <authorList>
            <person name="Abin C.A."/>
            <person name="Hollibaugh J.T."/>
        </authorList>
    </citation>
    <scope>NUCLEOTIDE SEQUENCE [LARGE SCALE GENOMIC DNA]</scope>
    <source>
        <strain evidence="9 10">BR</strain>
    </source>
</reference>
<dbReference type="Gene3D" id="3.30.70.360">
    <property type="match status" value="1"/>
</dbReference>
<name>A0A1D2YRW9_9BACI</name>
<dbReference type="Proteomes" id="UP000243739">
    <property type="component" value="Unassembled WGS sequence"/>
</dbReference>
<evidence type="ECO:0000256" key="2">
    <source>
        <dbReference type="ARBA" id="ARBA00022670"/>
    </source>
</evidence>
<comment type="cofactor">
    <cofactor evidence="1">
        <name>Zn(2+)</name>
        <dbReference type="ChEBI" id="CHEBI:29105"/>
    </cofactor>
</comment>
<keyword evidence="3" id="KW-0479">Metal-binding</keyword>
<dbReference type="PANTHER" id="PTHR42994:SF2">
    <property type="entry name" value="PEPTIDASE"/>
    <property type="match status" value="1"/>
</dbReference>
<evidence type="ECO:0000256" key="4">
    <source>
        <dbReference type="ARBA" id="ARBA00022801"/>
    </source>
</evidence>
<dbReference type="Pfam" id="PF07687">
    <property type="entry name" value="M20_dimer"/>
    <property type="match status" value="1"/>
</dbReference>
<dbReference type="Gene3D" id="3.40.630.10">
    <property type="entry name" value="Zn peptidases"/>
    <property type="match status" value="1"/>
</dbReference>
<dbReference type="Pfam" id="PF01546">
    <property type="entry name" value="Peptidase_M20"/>
    <property type="match status" value="1"/>
</dbReference>
<proteinExistence type="inferred from homology"/>
<dbReference type="RefSeq" id="WP_069657733.1">
    <property type="nucleotide sequence ID" value="NZ_MIJF01000100.1"/>
</dbReference>
<dbReference type="InterPro" id="IPR036264">
    <property type="entry name" value="Bact_exopeptidase_dim_dom"/>
</dbReference>
<keyword evidence="5" id="KW-0862">Zinc</keyword>
<comment type="caution">
    <text evidence="9">The sequence shown here is derived from an EMBL/GenBank/DDBJ whole genome shotgun (WGS) entry which is preliminary data.</text>
</comment>
<protein>
    <recommendedName>
        <fullName evidence="8">Peptidase M20 dimerisation domain-containing protein</fullName>
    </recommendedName>
</protein>
<evidence type="ECO:0000259" key="8">
    <source>
        <dbReference type="Pfam" id="PF07687"/>
    </source>
</evidence>
<gene>
    <name evidence="9" type="ORF">BHF71_05010</name>
</gene>
<keyword evidence="2" id="KW-0645">Protease</keyword>
<dbReference type="PROSITE" id="PS00758">
    <property type="entry name" value="ARGE_DAPE_CPG2_1"/>
    <property type="match status" value="1"/>
</dbReference>
<dbReference type="InterPro" id="IPR010162">
    <property type="entry name" value="PepT-like"/>
</dbReference>
<dbReference type="STRING" id="337097.BHF71_05010"/>
<comment type="similarity">
    <text evidence="7">Belongs to the peptidase M42 family.</text>
</comment>
<dbReference type="OrthoDB" id="9776600at2"/>
<evidence type="ECO:0000256" key="7">
    <source>
        <dbReference type="PIRNR" id="PIRNR001123"/>
    </source>
</evidence>
<dbReference type="SUPFAM" id="SSF53187">
    <property type="entry name" value="Zn-dependent exopeptidases"/>
    <property type="match status" value="1"/>
</dbReference>
<dbReference type="PIRSF" id="PIRSF001123">
    <property type="entry name" value="PepA_GA"/>
    <property type="match status" value="1"/>
</dbReference>
<dbReference type="PROSITE" id="PS00759">
    <property type="entry name" value="ARGE_DAPE_CPG2_2"/>
    <property type="match status" value="1"/>
</dbReference>
<dbReference type="GO" id="GO:0008237">
    <property type="term" value="F:metallopeptidase activity"/>
    <property type="evidence" value="ECO:0007669"/>
    <property type="project" value="UniProtKB-KW"/>
</dbReference>
<organism evidence="9 10">
    <name type="scientific">Vulcanibacillus modesticaldus</name>
    <dbReference type="NCBI Taxonomy" id="337097"/>
    <lineage>
        <taxon>Bacteria</taxon>
        <taxon>Bacillati</taxon>
        <taxon>Bacillota</taxon>
        <taxon>Bacilli</taxon>
        <taxon>Bacillales</taxon>
        <taxon>Bacillaceae</taxon>
        <taxon>Vulcanibacillus</taxon>
    </lineage>
</organism>
<dbReference type="NCBIfam" id="TIGR01883">
    <property type="entry name" value="PepT-like"/>
    <property type="match status" value="1"/>
</dbReference>
<keyword evidence="6" id="KW-0482">Metalloprotease</keyword>
<feature type="domain" description="Peptidase M20 dimerisation" evidence="8">
    <location>
        <begin position="184"/>
        <end position="273"/>
    </location>
</feature>
<dbReference type="PANTHER" id="PTHR42994">
    <property type="entry name" value="PEPTIDASE T"/>
    <property type="match status" value="1"/>
</dbReference>
<dbReference type="InterPro" id="IPR001261">
    <property type="entry name" value="ArgE/DapE_CS"/>
</dbReference>
<keyword evidence="10" id="KW-1185">Reference proteome</keyword>
<dbReference type="EMBL" id="MIJF01000100">
    <property type="protein sequence ID" value="OEF95551.1"/>
    <property type="molecule type" value="Genomic_DNA"/>
</dbReference>
<dbReference type="InterPro" id="IPR011650">
    <property type="entry name" value="Peptidase_M20_dimer"/>
</dbReference>
<keyword evidence="4" id="KW-0378">Hydrolase</keyword>
<evidence type="ECO:0000256" key="5">
    <source>
        <dbReference type="ARBA" id="ARBA00022833"/>
    </source>
</evidence>
<dbReference type="GO" id="GO:0046872">
    <property type="term" value="F:metal ion binding"/>
    <property type="evidence" value="ECO:0007669"/>
    <property type="project" value="UniProtKB-UniRule"/>
</dbReference>
<sequence>MVNRERLIELFKELVMVDSETGHERAIADILKKKFSELGLEVVEDDSMVRTGHGAGNIIATLEANVENAAKVIYFTSHMDTVTPGKAIKPEVEGEYIVSDGTTILGADDKAGIAAMLEALAVIKEYNLSHGKIQFLITVGEESGLKGSKNLQEGLLQSEYGFAFDSNGPVGNIIVAAPTQARISATVHGRSAHAGVNPEDGISAIQVASYAISKMKLGRIDNETTANIGRFEGGKATNVVCDRVDILAEARSIKEEKLLRQIEHMKNAFDQAAQHFSTNVDFTYEIMYPAFHFSEADILVQNVKKAIEAIGREPKLITSGGGSDANVMNGLGIPTVNLGIGMENIHTTSERIAIEELFKATELIIQLIRQYSK</sequence>
<dbReference type="InterPro" id="IPR008007">
    <property type="entry name" value="Peptidase_M42"/>
</dbReference>
<evidence type="ECO:0000313" key="10">
    <source>
        <dbReference type="Proteomes" id="UP000243739"/>
    </source>
</evidence>
<evidence type="ECO:0000256" key="1">
    <source>
        <dbReference type="ARBA" id="ARBA00001947"/>
    </source>
</evidence>
<dbReference type="SUPFAM" id="SSF55031">
    <property type="entry name" value="Bacterial exopeptidase dimerisation domain"/>
    <property type="match status" value="1"/>
</dbReference>
<accession>A0A1D2YRW9</accession>